<evidence type="ECO:0000313" key="2">
    <source>
        <dbReference type="EMBL" id="XDQ13466.1"/>
    </source>
</evidence>
<evidence type="ECO:0000256" key="1">
    <source>
        <dbReference type="SAM" id="MobiDB-lite"/>
    </source>
</evidence>
<reference evidence="2" key="1">
    <citation type="submission" date="2024-07" db="EMBL/GenBank/DDBJ databases">
        <authorList>
            <person name="Yu S.T."/>
        </authorList>
    </citation>
    <scope>NUCLEOTIDE SEQUENCE</scope>
    <source>
        <strain evidence="2">R11</strain>
    </source>
</reference>
<accession>A0AB39N6G8</accession>
<gene>
    <name evidence="2" type="ORF">AB5J55_29465</name>
</gene>
<proteinExistence type="predicted"/>
<protein>
    <submittedName>
        <fullName evidence="2">Uncharacterized protein</fullName>
    </submittedName>
</protein>
<name>A0AB39N6G8_9ACTN</name>
<sequence length="70" mass="7500">MYALIVPASTPFVLLATVMALSWWEDHILPTPPTEPPEAPAEPPFPPAAPAELPELLSVDTALTRKVAGR</sequence>
<dbReference type="AlphaFoldDB" id="A0AB39N6G8"/>
<feature type="region of interest" description="Disordered" evidence="1">
    <location>
        <begin position="31"/>
        <end position="50"/>
    </location>
</feature>
<dbReference type="RefSeq" id="WP_369273529.1">
    <property type="nucleotide sequence ID" value="NZ_CP163432.1"/>
</dbReference>
<dbReference type="EMBL" id="CP163432">
    <property type="protein sequence ID" value="XDQ13466.1"/>
    <property type="molecule type" value="Genomic_DNA"/>
</dbReference>
<organism evidence="2">
    <name type="scientific">Streptomyces sp. R11</name>
    <dbReference type="NCBI Taxonomy" id="3238625"/>
    <lineage>
        <taxon>Bacteria</taxon>
        <taxon>Bacillati</taxon>
        <taxon>Actinomycetota</taxon>
        <taxon>Actinomycetes</taxon>
        <taxon>Kitasatosporales</taxon>
        <taxon>Streptomycetaceae</taxon>
        <taxon>Streptomyces</taxon>
    </lineage>
</organism>
<feature type="compositionally biased region" description="Pro residues" evidence="1">
    <location>
        <begin position="31"/>
        <end position="49"/>
    </location>
</feature>